<evidence type="ECO:0000256" key="5">
    <source>
        <dbReference type="ARBA" id="ARBA00022741"/>
    </source>
</evidence>
<dbReference type="PANTHER" id="PTHR24421">
    <property type="entry name" value="NITRATE/NITRITE SENSOR PROTEIN NARX-RELATED"/>
    <property type="match status" value="1"/>
</dbReference>
<feature type="transmembrane region" description="Helical" evidence="9">
    <location>
        <begin position="102"/>
        <end position="120"/>
    </location>
</feature>
<dbReference type="RefSeq" id="WP_377557865.1">
    <property type="nucleotide sequence ID" value="NZ_JBHUHQ010000017.1"/>
</dbReference>
<evidence type="ECO:0000259" key="10">
    <source>
        <dbReference type="Pfam" id="PF07730"/>
    </source>
</evidence>
<name>A0ABW4W2H0_9BACI</name>
<dbReference type="Gene3D" id="3.30.565.10">
    <property type="entry name" value="Histidine kinase-like ATPase, C-terminal domain"/>
    <property type="match status" value="1"/>
</dbReference>
<feature type="transmembrane region" description="Helical" evidence="9">
    <location>
        <begin position="29"/>
        <end position="48"/>
    </location>
</feature>
<feature type="domain" description="Signal transduction histidine kinase subgroup 3 dimerisation and phosphoacceptor" evidence="10">
    <location>
        <begin position="184"/>
        <end position="246"/>
    </location>
</feature>
<comment type="catalytic activity">
    <reaction evidence="1">
        <text>ATP + protein L-histidine = ADP + protein N-phospho-L-histidine.</text>
        <dbReference type="EC" id="2.7.13.3"/>
    </reaction>
</comment>
<dbReference type="GO" id="GO:0016301">
    <property type="term" value="F:kinase activity"/>
    <property type="evidence" value="ECO:0007669"/>
    <property type="project" value="UniProtKB-KW"/>
</dbReference>
<sequence>MNLYWVWILLNVMVWPFSLLYFNHHIDELTARLFGAFLYFVIFFIVPLVERKPNILVTLLSMNAIVTVITLFPYEDGLFNPYIILILSILIAEGFYRLPFSYSIIVGGSGALGLILTVLYSDLEPFVQICIGIYSVLLIMAMMYYKKTKNRSDDLNARYQVLLGEYRELKRRAISEEEIARQEERVLIAHEIHDSVGHKLTALLMQLEMFRLKISSEYKEQVLSFKKLANASLEETRRAVKSLKASDSGGLPGILRLIRKLEMESFIRIHFSVKHGAFTAPLTGEQSFVIYRAVQEALTNIMKHSQAREAEITFEAPGGGVFRFEISNPIRDNNKYQEGFGLTSMRERLEKFGGDLEVFKTEEQFVVTGFIKIGYGGLE</sequence>
<evidence type="ECO:0000256" key="3">
    <source>
        <dbReference type="ARBA" id="ARBA00022553"/>
    </source>
</evidence>
<dbReference type="InterPro" id="IPR036890">
    <property type="entry name" value="HATPase_C_sf"/>
</dbReference>
<gene>
    <name evidence="11" type="ORF">ACFSJF_13150</name>
</gene>
<evidence type="ECO:0000256" key="4">
    <source>
        <dbReference type="ARBA" id="ARBA00022679"/>
    </source>
</evidence>
<keyword evidence="9" id="KW-0812">Transmembrane</keyword>
<keyword evidence="4" id="KW-0808">Transferase</keyword>
<keyword evidence="8" id="KW-0902">Two-component regulatory system</keyword>
<dbReference type="PANTHER" id="PTHR24421:SF10">
    <property type="entry name" value="NITRATE_NITRITE SENSOR PROTEIN NARQ"/>
    <property type="match status" value="1"/>
</dbReference>
<dbReference type="Gene3D" id="1.20.5.1930">
    <property type="match status" value="1"/>
</dbReference>
<keyword evidence="7" id="KW-0067">ATP-binding</keyword>
<evidence type="ECO:0000313" key="11">
    <source>
        <dbReference type="EMBL" id="MFD2045221.1"/>
    </source>
</evidence>
<comment type="caution">
    <text evidence="11">The sequence shown here is derived from an EMBL/GenBank/DDBJ whole genome shotgun (WGS) entry which is preliminary data.</text>
</comment>
<dbReference type="CDD" id="cd16917">
    <property type="entry name" value="HATPase_UhpB-NarQ-NarX-like"/>
    <property type="match status" value="1"/>
</dbReference>
<feature type="transmembrane region" description="Helical" evidence="9">
    <location>
        <begin position="5"/>
        <end position="23"/>
    </location>
</feature>
<proteinExistence type="predicted"/>
<evidence type="ECO:0000256" key="7">
    <source>
        <dbReference type="ARBA" id="ARBA00022840"/>
    </source>
</evidence>
<protein>
    <recommendedName>
        <fullName evidence="2">histidine kinase</fullName>
        <ecNumber evidence="2">2.7.13.3</ecNumber>
    </recommendedName>
</protein>
<organism evidence="11 12">
    <name type="scientific">Ornithinibacillus salinisoli</name>
    <dbReference type="NCBI Taxonomy" id="1848459"/>
    <lineage>
        <taxon>Bacteria</taxon>
        <taxon>Bacillati</taxon>
        <taxon>Bacillota</taxon>
        <taxon>Bacilli</taxon>
        <taxon>Bacillales</taxon>
        <taxon>Bacillaceae</taxon>
        <taxon>Ornithinibacillus</taxon>
    </lineage>
</organism>
<dbReference type="Pfam" id="PF07730">
    <property type="entry name" value="HisKA_3"/>
    <property type="match status" value="1"/>
</dbReference>
<accession>A0ABW4W2H0</accession>
<dbReference type="SUPFAM" id="SSF55874">
    <property type="entry name" value="ATPase domain of HSP90 chaperone/DNA topoisomerase II/histidine kinase"/>
    <property type="match status" value="1"/>
</dbReference>
<dbReference type="EC" id="2.7.13.3" evidence="2"/>
<keyword evidence="3" id="KW-0597">Phosphoprotein</keyword>
<evidence type="ECO:0000256" key="1">
    <source>
        <dbReference type="ARBA" id="ARBA00000085"/>
    </source>
</evidence>
<evidence type="ECO:0000256" key="6">
    <source>
        <dbReference type="ARBA" id="ARBA00022777"/>
    </source>
</evidence>
<dbReference type="EMBL" id="JBHUHQ010000017">
    <property type="protein sequence ID" value="MFD2045221.1"/>
    <property type="molecule type" value="Genomic_DNA"/>
</dbReference>
<reference evidence="12" key="1">
    <citation type="journal article" date="2019" name="Int. J. Syst. Evol. Microbiol.">
        <title>The Global Catalogue of Microorganisms (GCM) 10K type strain sequencing project: providing services to taxonomists for standard genome sequencing and annotation.</title>
        <authorList>
            <consortium name="The Broad Institute Genomics Platform"/>
            <consortium name="The Broad Institute Genome Sequencing Center for Infectious Disease"/>
            <person name="Wu L."/>
            <person name="Ma J."/>
        </authorList>
    </citation>
    <scope>NUCLEOTIDE SEQUENCE [LARGE SCALE GENOMIC DNA]</scope>
    <source>
        <strain evidence="12">R28</strain>
    </source>
</reference>
<dbReference type="Proteomes" id="UP001597383">
    <property type="component" value="Unassembled WGS sequence"/>
</dbReference>
<dbReference type="InterPro" id="IPR050482">
    <property type="entry name" value="Sensor_HK_TwoCompSys"/>
</dbReference>
<keyword evidence="9" id="KW-0472">Membrane</keyword>
<evidence type="ECO:0000313" key="12">
    <source>
        <dbReference type="Proteomes" id="UP001597383"/>
    </source>
</evidence>
<keyword evidence="5" id="KW-0547">Nucleotide-binding</keyword>
<dbReference type="InterPro" id="IPR011712">
    <property type="entry name" value="Sig_transdc_His_kin_sub3_dim/P"/>
</dbReference>
<keyword evidence="12" id="KW-1185">Reference proteome</keyword>
<evidence type="ECO:0000256" key="8">
    <source>
        <dbReference type="ARBA" id="ARBA00023012"/>
    </source>
</evidence>
<keyword evidence="9" id="KW-1133">Transmembrane helix</keyword>
<feature type="transmembrane region" description="Helical" evidence="9">
    <location>
        <begin position="126"/>
        <end position="145"/>
    </location>
</feature>
<evidence type="ECO:0000256" key="2">
    <source>
        <dbReference type="ARBA" id="ARBA00012438"/>
    </source>
</evidence>
<keyword evidence="6 11" id="KW-0418">Kinase</keyword>
<feature type="transmembrane region" description="Helical" evidence="9">
    <location>
        <begin position="78"/>
        <end position="95"/>
    </location>
</feature>
<evidence type="ECO:0000256" key="9">
    <source>
        <dbReference type="SAM" id="Phobius"/>
    </source>
</evidence>